<comment type="caution">
    <text evidence="3">The sequence shown here is derived from an EMBL/GenBank/DDBJ whole genome shotgun (WGS) entry which is preliminary data.</text>
</comment>
<feature type="domain" description="Retrotransposon Copia-like N-terminal" evidence="2">
    <location>
        <begin position="26"/>
        <end position="70"/>
    </location>
</feature>
<sequence>MTNSADNTVSTSKYEMFDDPLYISTSDQPVLQIVSYQFDGVNYVSWKRDVYHALIAKNKECFVDGTCKTPSKTDKTYNKWIRCDLLVMKWIFNLIVRSIRESLQYVSSSKELWMEIADRYGQSNSIEIYQLKKELGTITEDNASLVDYYNKLKKTWESIDVLDPLPLCTCGALDACTCQMLKRIVDREVNSKLIQFLMGLNHAYESVKTHVLTIEPLPPLNKAFALLQKIERQKHLDDHLDMHSEATAFTSLGNPSDDFNVQKRLKTVPPFNSSTVKECHYCHHLGHTKSKCFKLKECSHCGRKGHAKETCYRLKFGSGSGGRHNRGRDRNTYGRGQSFRRSANAAEMFSDYNDQDFEDAPTDPLTNSPFVQPNTNTAEFDPQMVNGLVSTVIRAEHGSDIRSELNIRIGYPYPIFQFFTIRYPIRITSNIRNLISENFGSDIQITDIYPNLLVLPKKKIFLVN</sequence>
<protein>
    <recommendedName>
        <fullName evidence="2">Retrotransposon Copia-like N-terminal domain-containing protein</fullName>
    </recommendedName>
</protein>
<dbReference type="Proteomes" id="UP001443914">
    <property type="component" value="Unassembled WGS sequence"/>
</dbReference>
<dbReference type="EMBL" id="JBDFQZ010000005">
    <property type="protein sequence ID" value="KAK9724476.1"/>
    <property type="molecule type" value="Genomic_DNA"/>
</dbReference>
<evidence type="ECO:0000313" key="3">
    <source>
        <dbReference type="EMBL" id="KAK9724476.1"/>
    </source>
</evidence>
<accession>A0AAW1KYU9</accession>
<reference evidence="3" key="1">
    <citation type="submission" date="2024-03" db="EMBL/GenBank/DDBJ databases">
        <title>WGS assembly of Saponaria officinalis var. Norfolk2.</title>
        <authorList>
            <person name="Jenkins J."/>
            <person name="Shu S."/>
            <person name="Grimwood J."/>
            <person name="Barry K."/>
            <person name="Goodstein D."/>
            <person name="Schmutz J."/>
            <person name="Leebens-Mack J."/>
            <person name="Osbourn A."/>
        </authorList>
    </citation>
    <scope>NUCLEOTIDE SEQUENCE [LARGE SCALE GENOMIC DNA]</scope>
    <source>
        <strain evidence="3">JIC</strain>
    </source>
</reference>
<evidence type="ECO:0000313" key="4">
    <source>
        <dbReference type="Proteomes" id="UP001443914"/>
    </source>
</evidence>
<name>A0AAW1KYU9_SAPOF</name>
<gene>
    <name evidence="3" type="ORF">RND81_05G075400</name>
</gene>
<organism evidence="3 4">
    <name type="scientific">Saponaria officinalis</name>
    <name type="common">Common soapwort</name>
    <name type="synonym">Lychnis saponaria</name>
    <dbReference type="NCBI Taxonomy" id="3572"/>
    <lineage>
        <taxon>Eukaryota</taxon>
        <taxon>Viridiplantae</taxon>
        <taxon>Streptophyta</taxon>
        <taxon>Embryophyta</taxon>
        <taxon>Tracheophyta</taxon>
        <taxon>Spermatophyta</taxon>
        <taxon>Magnoliopsida</taxon>
        <taxon>eudicotyledons</taxon>
        <taxon>Gunneridae</taxon>
        <taxon>Pentapetalae</taxon>
        <taxon>Caryophyllales</taxon>
        <taxon>Caryophyllaceae</taxon>
        <taxon>Caryophylleae</taxon>
        <taxon>Saponaria</taxon>
    </lineage>
</organism>
<evidence type="ECO:0000259" key="2">
    <source>
        <dbReference type="Pfam" id="PF14244"/>
    </source>
</evidence>
<dbReference type="InterPro" id="IPR029472">
    <property type="entry name" value="Copia-like_N"/>
</dbReference>
<dbReference type="Pfam" id="PF14244">
    <property type="entry name" value="Retrotran_gag_3"/>
    <property type="match status" value="1"/>
</dbReference>
<keyword evidence="4" id="KW-1185">Reference proteome</keyword>
<proteinExistence type="predicted"/>
<feature type="region of interest" description="Disordered" evidence="1">
    <location>
        <begin position="318"/>
        <end position="338"/>
    </location>
</feature>
<dbReference type="PANTHER" id="PTHR37610">
    <property type="entry name" value="CCHC-TYPE DOMAIN-CONTAINING PROTEIN"/>
    <property type="match status" value="1"/>
</dbReference>
<dbReference type="AlphaFoldDB" id="A0AAW1KYU9"/>
<evidence type="ECO:0000256" key="1">
    <source>
        <dbReference type="SAM" id="MobiDB-lite"/>
    </source>
</evidence>
<dbReference type="PANTHER" id="PTHR37610:SF40">
    <property type="entry name" value="OS01G0909600 PROTEIN"/>
    <property type="match status" value="1"/>
</dbReference>